<evidence type="ECO:0000313" key="2">
    <source>
        <dbReference type="Proteomes" id="UP000022910"/>
    </source>
</evidence>
<reference evidence="1 2" key="1">
    <citation type="submission" date="2014-02" db="EMBL/GenBank/DDBJ databases">
        <title>Single nucleus genome sequencing reveals high similarity among nuclei of an endomycorrhizal fungus.</title>
        <authorList>
            <person name="Lin K."/>
            <person name="Geurts R."/>
            <person name="Zhang Z."/>
            <person name="Limpens E."/>
            <person name="Saunders D.G."/>
            <person name="Mu D."/>
            <person name="Pang E."/>
            <person name="Cao H."/>
            <person name="Cha H."/>
            <person name="Lin T."/>
            <person name="Zhou Q."/>
            <person name="Shang Y."/>
            <person name="Li Y."/>
            <person name="Ivanov S."/>
            <person name="Sharma T."/>
            <person name="Velzen R.V."/>
            <person name="Ruijter N.D."/>
            <person name="Aanen D.K."/>
            <person name="Win J."/>
            <person name="Kamoun S."/>
            <person name="Bisseling T."/>
            <person name="Huang S."/>
        </authorList>
    </citation>
    <scope>NUCLEOTIDE SEQUENCE [LARGE SCALE GENOMIC DNA]</scope>
    <source>
        <strain evidence="2">DAOM197198w</strain>
    </source>
</reference>
<proteinExistence type="predicted"/>
<dbReference type="OrthoDB" id="2346361at2759"/>
<keyword evidence="2" id="KW-1185">Reference proteome</keyword>
<sequence length="158" mass="18666">MRSMDRRYWCRTRSSILFLGCPLDFELVDLSVLKNKPPLSEESKDDDDYSEYDEDYDKKFEWLEEYIKKNYGTLFYLGQAIVGPDLSEWSDRNEVYLAIHLPYDEDEEDEQLKIPDLKNFFTNFDLNVLDQFRDLMKLLGQPENDSDPGLCSCQSNIG</sequence>
<dbReference type="EMBL" id="JEMT01012356">
    <property type="protein sequence ID" value="EXX75829.1"/>
    <property type="molecule type" value="Genomic_DNA"/>
</dbReference>
<protein>
    <submittedName>
        <fullName evidence="1">Uncharacterized protein</fullName>
    </submittedName>
</protein>
<dbReference type="HOGENOM" id="CLU_1670334_0_0_1"/>
<organism evidence="1 2">
    <name type="scientific">Rhizophagus irregularis (strain DAOM 197198w)</name>
    <name type="common">Glomus intraradices</name>
    <dbReference type="NCBI Taxonomy" id="1432141"/>
    <lineage>
        <taxon>Eukaryota</taxon>
        <taxon>Fungi</taxon>
        <taxon>Fungi incertae sedis</taxon>
        <taxon>Mucoromycota</taxon>
        <taxon>Glomeromycotina</taxon>
        <taxon>Glomeromycetes</taxon>
        <taxon>Glomerales</taxon>
        <taxon>Glomeraceae</taxon>
        <taxon>Rhizophagus</taxon>
    </lineage>
</organism>
<accession>A0A015L7Y9</accession>
<comment type="caution">
    <text evidence="1">The sequence shown here is derived from an EMBL/GenBank/DDBJ whole genome shotgun (WGS) entry which is preliminary data.</text>
</comment>
<name>A0A015L7Y9_RHIIW</name>
<gene>
    <name evidence="1" type="ORF">RirG_038420</name>
</gene>
<evidence type="ECO:0000313" key="1">
    <source>
        <dbReference type="EMBL" id="EXX75829.1"/>
    </source>
</evidence>
<dbReference type="AlphaFoldDB" id="A0A015L7Y9"/>
<dbReference type="Proteomes" id="UP000022910">
    <property type="component" value="Unassembled WGS sequence"/>
</dbReference>